<evidence type="ECO:0000256" key="10">
    <source>
        <dbReference type="ARBA" id="ARBA00077930"/>
    </source>
</evidence>
<keyword evidence="4" id="KW-0540">Nuclease</keyword>
<dbReference type="GO" id="GO:0000176">
    <property type="term" value="C:nuclear exosome (RNase complex)"/>
    <property type="evidence" value="ECO:0007669"/>
    <property type="project" value="TreeGrafter"/>
</dbReference>
<evidence type="ECO:0000256" key="9">
    <source>
        <dbReference type="ARBA" id="ARBA00023242"/>
    </source>
</evidence>
<evidence type="ECO:0000256" key="12">
    <source>
        <dbReference type="SAM" id="MobiDB-lite"/>
    </source>
</evidence>
<dbReference type="Gene3D" id="3.40.50.1010">
    <property type="entry name" value="5'-nuclease"/>
    <property type="match status" value="1"/>
</dbReference>
<dbReference type="Pfam" id="PF00773">
    <property type="entry name" value="RNB"/>
    <property type="match status" value="1"/>
</dbReference>
<dbReference type="GeneID" id="87809503"/>
<dbReference type="InterPro" id="IPR001900">
    <property type="entry name" value="RNase_II/R"/>
</dbReference>
<comment type="similarity">
    <text evidence="2 11">Belongs to the RNR ribonuclease family.</text>
</comment>
<evidence type="ECO:0000256" key="1">
    <source>
        <dbReference type="ARBA" id="ARBA00004123"/>
    </source>
</evidence>
<dbReference type="InterPro" id="IPR033771">
    <property type="entry name" value="Rrp44_CSD1"/>
</dbReference>
<protein>
    <recommendedName>
        <fullName evidence="10">Ribosomal RNA-processing protein 44</fullName>
    </recommendedName>
</protein>
<evidence type="ECO:0000313" key="14">
    <source>
        <dbReference type="EMBL" id="WOO82791.1"/>
    </source>
</evidence>
<dbReference type="Gene3D" id="2.40.50.700">
    <property type="match status" value="1"/>
</dbReference>
<evidence type="ECO:0000256" key="5">
    <source>
        <dbReference type="ARBA" id="ARBA00022801"/>
    </source>
</evidence>
<dbReference type="GO" id="GO:0003723">
    <property type="term" value="F:RNA binding"/>
    <property type="evidence" value="ECO:0007669"/>
    <property type="project" value="UniProtKB-KW"/>
</dbReference>
<proteinExistence type="inferred from homology"/>
<keyword evidence="6" id="KW-0271">Exosome</keyword>
<organism evidence="14 15">
    <name type="scientific">Vanrija pseudolonga</name>
    <dbReference type="NCBI Taxonomy" id="143232"/>
    <lineage>
        <taxon>Eukaryota</taxon>
        <taxon>Fungi</taxon>
        <taxon>Dikarya</taxon>
        <taxon>Basidiomycota</taxon>
        <taxon>Agaricomycotina</taxon>
        <taxon>Tremellomycetes</taxon>
        <taxon>Trichosporonales</taxon>
        <taxon>Trichosporonaceae</taxon>
        <taxon>Vanrija</taxon>
    </lineage>
</organism>
<keyword evidence="15" id="KW-1185">Reference proteome</keyword>
<evidence type="ECO:0000256" key="11">
    <source>
        <dbReference type="RuleBase" id="RU003901"/>
    </source>
</evidence>
<accession>A0AAF0YDE9</accession>
<name>A0AAF0YDE9_9TREE</name>
<gene>
    <name evidence="14" type="primary">dis3</name>
    <name evidence="14" type="ORF">LOC62_04G006278</name>
</gene>
<reference evidence="14" key="1">
    <citation type="submission" date="2023-10" db="EMBL/GenBank/DDBJ databases">
        <authorList>
            <person name="Noh H."/>
        </authorList>
    </citation>
    <scope>NUCLEOTIDE SEQUENCE</scope>
    <source>
        <strain evidence="14">DUCC4014</strain>
    </source>
</reference>
<evidence type="ECO:0000256" key="7">
    <source>
        <dbReference type="ARBA" id="ARBA00022839"/>
    </source>
</evidence>
<dbReference type="InterPro" id="IPR022966">
    <property type="entry name" value="RNase_II/R_CS"/>
</dbReference>
<dbReference type="SMART" id="SM00955">
    <property type="entry name" value="RNB"/>
    <property type="match status" value="1"/>
</dbReference>
<dbReference type="InterPro" id="IPR041505">
    <property type="entry name" value="Dis3_CSD2"/>
</dbReference>
<dbReference type="GO" id="GO:0006364">
    <property type="term" value="P:rRNA processing"/>
    <property type="evidence" value="ECO:0007669"/>
    <property type="project" value="UniProtKB-KW"/>
</dbReference>
<dbReference type="InterPro" id="IPR002716">
    <property type="entry name" value="PIN_dom"/>
</dbReference>
<sequence length="1016" mass="113682">MAATVAEATSSTRPQITILKRQRQDLPLAQNKFLKKTARGKVLQFLRERYVRDDIPCGFAECHLCAEFPGFKPVLPARGYARHAKFNSKDGHWLVIDTNIVLHQMDLLAALPAQLPLVIPSTVLRETRHRSLPLFNRLQQLVQDEERCVWVWWNEECRETATAGIEEANEVVNDRNDRGELENPGQSSPSVIRQTLHFYPKHIAESSSASPQLILLTDDRRNRELASAEGLTATTTRDYVDGLQGEVRDHLVDLVAGGVDAADPSERKSRRIYDDYLPQEVLSNGVKSGRFLEGYFNASQYNYLEGTVRSPRLPRNILLVGRKAMNRSVDGDLVVVELLPESEWKAPGDEVLDQDVALKDDDVEGDEAGAVEAEKEKDEEMDLEEVKQKDPKEILPTGRVVGITKRNWRAYVCHIDRSSLSDAALTSLSQQTVFATPVSRALPRIRLRTRQAPALIDQKILVTIDGWSTSSRYPDGHFVRALGKVESKEAEQESLLLEYEVPYRPFGKAILNCLPKEGDTWKVPVKSDTSPEWRDREDLRDLVICSIDPPGCQDIDDALHARKLPNGNIEAGVHIADVSHFVHADNPMDSEASSRGTTVYLVDKRIDMLPELLGTNLCSLRPFVERLAFSVIWELTPEGDIVKVRYTKSVIASKEAFTYAAAQKRKDDKSLKDPLTEAIRLLNTLAINLKAKRIAAGALSLSSPELKIHLNSTESTAPIDVEQKEQLETNSLVEEFMLLANISVARKIQEAYPATAVLRRHAPPPKTNFEALQDILMKRKGMKLDVSSSKALADSLDNCVDPDHPEFNTLVRIMATRCMLAAEYFGAGSVSKEAYGHYGLASEIYTHFTSPIRRYADVLVHRQLSAAINYSPLHPSLQSKQHVERMLNVVNKRHRLAQMASRASVEFYVGLALKSRTEGTVNHAVREEAFVIRTFRNGLAVFVSKLGLEGLITFAKDTHEFDPENYLIHVPRPDGSKATIAVFDRVTVDISIEKDANTQRGKVVMTLVEPVSSEGL</sequence>
<dbReference type="InterPro" id="IPR012340">
    <property type="entry name" value="NA-bd_OB-fold"/>
</dbReference>
<dbReference type="GO" id="GO:0004519">
    <property type="term" value="F:endonuclease activity"/>
    <property type="evidence" value="ECO:0007669"/>
    <property type="project" value="TreeGrafter"/>
</dbReference>
<comment type="subcellular location">
    <subcellularLocation>
        <location evidence="1">Nucleus</location>
    </subcellularLocation>
</comment>
<dbReference type="FunFam" id="2.40.50.700:FF:000001">
    <property type="entry name" value="Exosome complex exonuclease exoribonuclease (Rrp44)"/>
    <property type="match status" value="1"/>
</dbReference>
<dbReference type="PANTHER" id="PTHR23355:SF35">
    <property type="entry name" value="EXOSOME COMPLEX EXONUCLEASE RRP44"/>
    <property type="match status" value="1"/>
</dbReference>
<dbReference type="GO" id="GO:0000177">
    <property type="term" value="C:cytoplasmic exosome (RNase complex)"/>
    <property type="evidence" value="ECO:0007669"/>
    <property type="project" value="TreeGrafter"/>
</dbReference>
<evidence type="ECO:0000256" key="4">
    <source>
        <dbReference type="ARBA" id="ARBA00022722"/>
    </source>
</evidence>
<dbReference type="Gene3D" id="2.40.50.140">
    <property type="entry name" value="Nucleic acid-binding proteins"/>
    <property type="match status" value="1"/>
</dbReference>
<dbReference type="EMBL" id="CP086717">
    <property type="protein sequence ID" value="WOO82791.1"/>
    <property type="molecule type" value="Genomic_DNA"/>
</dbReference>
<dbReference type="PANTHER" id="PTHR23355">
    <property type="entry name" value="RIBONUCLEASE"/>
    <property type="match status" value="1"/>
</dbReference>
<feature type="domain" description="RNB" evidence="13">
    <location>
        <begin position="536"/>
        <end position="870"/>
    </location>
</feature>
<dbReference type="CDD" id="cd09862">
    <property type="entry name" value="PIN_Rrp44-like"/>
    <property type="match status" value="1"/>
</dbReference>
<keyword evidence="7 14" id="KW-0269">Exonuclease</keyword>
<evidence type="ECO:0000256" key="2">
    <source>
        <dbReference type="ARBA" id="ARBA00005785"/>
    </source>
</evidence>
<dbReference type="SUPFAM" id="SSF50249">
    <property type="entry name" value="Nucleic acid-binding proteins"/>
    <property type="match status" value="3"/>
</dbReference>
<dbReference type="RefSeq" id="XP_062628823.1">
    <property type="nucleotide sequence ID" value="XM_062772839.1"/>
</dbReference>
<dbReference type="GO" id="GO:0016075">
    <property type="term" value="P:rRNA catabolic process"/>
    <property type="evidence" value="ECO:0007669"/>
    <property type="project" value="TreeGrafter"/>
</dbReference>
<dbReference type="Gene3D" id="2.40.50.690">
    <property type="match status" value="1"/>
</dbReference>
<dbReference type="GO" id="GO:0000175">
    <property type="term" value="F:3'-5'-RNA exonuclease activity"/>
    <property type="evidence" value="ECO:0007669"/>
    <property type="project" value="UniProtKB-ARBA"/>
</dbReference>
<keyword evidence="9" id="KW-0539">Nucleus</keyword>
<evidence type="ECO:0000259" key="13">
    <source>
        <dbReference type="SMART" id="SM00955"/>
    </source>
</evidence>
<evidence type="ECO:0000256" key="6">
    <source>
        <dbReference type="ARBA" id="ARBA00022835"/>
    </source>
</evidence>
<dbReference type="Pfam" id="PF17216">
    <property type="entry name" value="Rrp44_CSD1"/>
    <property type="match status" value="1"/>
</dbReference>
<evidence type="ECO:0000256" key="3">
    <source>
        <dbReference type="ARBA" id="ARBA00022552"/>
    </source>
</evidence>
<keyword evidence="5" id="KW-0378">Hydrolase</keyword>
<dbReference type="GO" id="GO:0071031">
    <property type="term" value="P:nuclear mRNA surveillance of mRNA 3'-end processing"/>
    <property type="evidence" value="ECO:0007669"/>
    <property type="project" value="TreeGrafter"/>
</dbReference>
<dbReference type="Pfam" id="PF17215">
    <property type="entry name" value="Rrp44_S1"/>
    <property type="match status" value="1"/>
</dbReference>
<dbReference type="PROSITE" id="PS01175">
    <property type="entry name" value="RIBONUCLEASE_II"/>
    <property type="match status" value="1"/>
</dbReference>
<feature type="compositionally biased region" description="Basic and acidic residues" evidence="12">
    <location>
        <begin position="372"/>
        <end position="387"/>
    </location>
</feature>
<dbReference type="Proteomes" id="UP000827549">
    <property type="component" value="Chromosome 4"/>
</dbReference>
<feature type="region of interest" description="Disordered" evidence="12">
    <location>
        <begin position="367"/>
        <end position="387"/>
    </location>
</feature>
<dbReference type="AlphaFoldDB" id="A0AAF0YDE9"/>
<dbReference type="Pfam" id="PF17849">
    <property type="entry name" value="OB_Dis3"/>
    <property type="match status" value="1"/>
</dbReference>
<dbReference type="InterPro" id="IPR050180">
    <property type="entry name" value="RNR_Ribonuclease"/>
</dbReference>
<keyword evidence="3" id="KW-0698">rRNA processing</keyword>
<keyword evidence="8" id="KW-0694">RNA-binding</keyword>
<dbReference type="InterPro" id="IPR033770">
    <property type="entry name" value="RRP44_S1"/>
</dbReference>
<dbReference type="Pfam" id="PF13638">
    <property type="entry name" value="PIN_4"/>
    <property type="match status" value="1"/>
</dbReference>
<evidence type="ECO:0000256" key="8">
    <source>
        <dbReference type="ARBA" id="ARBA00022884"/>
    </source>
</evidence>
<evidence type="ECO:0000313" key="15">
    <source>
        <dbReference type="Proteomes" id="UP000827549"/>
    </source>
</evidence>